<reference evidence="2" key="1">
    <citation type="journal article" date="2017" name="Biotechnol. Biofuels">
        <title>Evaluation of environmental bacterial communities as a factor affecting the growth of duckweed Lemna minor.</title>
        <authorList>
            <person name="Ishizawa H."/>
            <person name="Kuroda M."/>
            <person name="Morikawa M."/>
            <person name="Ike M."/>
        </authorList>
    </citation>
    <scope>NUCLEOTIDE SEQUENCE [LARGE SCALE GENOMIC DNA]</scope>
    <source>
        <strain evidence="2">H3</strain>
    </source>
</reference>
<dbReference type="EMBL" id="AP018823">
    <property type="protein sequence ID" value="BBF87774.1"/>
    <property type="molecule type" value="Genomic_DNA"/>
</dbReference>
<evidence type="ECO:0000313" key="1">
    <source>
        <dbReference type="EMBL" id="BBF87774.1"/>
    </source>
</evidence>
<name>A0A3G9GK92_9NEIS</name>
<proteinExistence type="predicted"/>
<organism evidence="1 2">
    <name type="scientific">Aquitalea magnusonii</name>
    <dbReference type="NCBI Taxonomy" id="332411"/>
    <lineage>
        <taxon>Bacteria</taxon>
        <taxon>Pseudomonadati</taxon>
        <taxon>Pseudomonadota</taxon>
        <taxon>Betaproteobacteria</taxon>
        <taxon>Neisseriales</taxon>
        <taxon>Chromobacteriaceae</taxon>
        <taxon>Aquitalea</taxon>
    </lineage>
</organism>
<sequence length="42" mass="4792">MHYFKNHSAHLPLLKFKMSLHSTIYCCPKNKKHSSGHLAAIA</sequence>
<reference evidence="1 2" key="2">
    <citation type="journal article" date="2017" name="Genome Announc.">
        <title>Draft genome sequence of Aquitalea magnusonii strain H3, a plant growth-promoting bacterium of duckweed Lemna minor.</title>
        <authorList>
            <person name="Ishizawa H."/>
            <person name="Kuroda M."/>
            <person name="Ike M."/>
        </authorList>
    </citation>
    <scope>NUCLEOTIDE SEQUENCE [LARGE SCALE GENOMIC DNA]</scope>
    <source>
        <strain evidence="1 2">H3</strain>
    </source>
</reference>
<dbReference type="AlphaFoldDB" id="A0A3G9GK92"/>
<keyword evidence="2" id="KW-1185">Reference proteome</keyword>
<gene>
    <name evidence="1" type="ORF">DLM_4201</name>
</gene>
<dbReference type="Proteomes" id="UP000198290">
    <property type="component" value="Chromosome"/>
</dbReference>
<protein>
    <submittedName>
        <fullName evidence="1">Uncharacterized protein</fullName>
    </submittedName>
</protein>
<dbReference type="KEGG" id="amah:DLM_4201"/>
<evidence type="ECO:0000313" key="2">
    <source>
        <dbReference type="Proteomes" id="UP000198290"/>
    </source>
</evidence>
<reference evidence="2" key="3">
    <citation type="journal article" date="2017" name="Plant Physiol. Biochem.">
        <title>Differential oxidative and antioxidative response of duckweed Lemna minor toward plant growth promoting/inhibiting bacteria.</title>
        <authorList>
            <person name="Ishizawa H."/>
            <person name="Kuroda M."/>
            <person name="Morikawa M."/>
            <person name="Ike M."/>
        </authorList>
    </citation>
    <scope>NUCLEOTIDE SEQUENCE [LARGE SCALE GENOMIC DNA]</scope>
    <source>
        <strain evidence="2">H3</strain>
    </source>
</reference>
<accession>A0A3G9GK92</accession>